<comment type="caution">
    <text evidence="13">The sequence shown here is derived from an EMBL/GenBank/DDBJ whole genome shotgun (WGS) entry which is preliminary data.</text>
</comment>
<dbReference type="InterPro" id="IPR046936">
    <property type="entry name" value="BIM1-like"/>
</dbReference>
<dbReference type="PANTHER" id="PTHR34992">
    <property type="entry name" value="HYPHAL ANASTAMOSIS-7 PROTEIN"/>
    <property type="match status" value="1"/>
</dbReference>
<keyword evidence="4 10" id="KW-0812">Transmembrane</keyword>
<comment type="caution">
    <text evidence="10">Lacks conserved residue(s) required for the propagation of feature annotation.</text>
</comment>
<feature type="domain" description="Copper acquisition factor BIM1-like" evidence="12">
    <location>
        <begin position="231"/>
        <end position="380"/>
    </location>
</feature>
<reference evidence="13 14" key="1">
    <citation type="submission" date="2015-12" db="EMBL/GenBank/DDBJ databases">
        <title>Draft genome sequence of Moniliophthora roreri, the causal agent of frosty pod rot of cacao.</title>
        <authorList>
            <person name="Aime M.C."/>
            <person name="Diaz-Valderrama J.R."/>
            <person name="Kijpornyongpan T."/>
            <person name="Phillips-Mora W."/>
        </authorList>
    </citation>
    <scope>NUCLEOTIDE SEQUENCE [LARGE SCALE GENOMIC DNA]</scope>
    <source>
        <strain evidence="13 14">MCA 2952</strain>
    </source>
</reference>
<dbReference type="GO" id="GO:0005375">
    <property type="term" value="F:copper ion transmembrane transporter activity"/>
    <property type="evidence" value="ECO:0007669"/>
    <property type="project" value="UniProtKB-UniRule"/>
</dbReference>
<keyword evidence="8" id="KW-0325">Glycoprotein</keyword>
<evidence type="ECO:0000256" key="9">
    <source>
        <dbReference type="ARBA" id="ARBA00023288"/>
    </source>
</evidence>
<evidence type="ECO:0000259" key="12">
    <source>
        <dbReference type="Pfam" id="PF20238"/>
    </source>
</evidence>
<evidence type="ECO:0000256" key="7">
    <source>
        <dbReference type="ARBA" id="ARBA00023136"/>
    </source>
</evidence>
<name>A0A0W0FY86_MONRR</name>
<dbReference type="InterPro" id="IPR046530">
    <property type="entry name" value="BIM1-like_dom"/>
</dbReference>
<comment type="similarity">
    <text evidence="10">Belongs to the copper transporter (Ctr) (TC 1.A.56) family. SLC31A subfamily.</text>
</comment>
<evidence type="ECO:0000256" key="2">
    <source>
        <dbReference type="ARBA" id="ARBA00022475"/>
    </source>
</evidence>
<keyword evidence="3" id="KW-0336">GPI-anchor</keyword>
<keyword evidence="10" id="KW-0813">Transport</keyword>
<dbReference type="CDD" id="cd21176">
    <property type="entry name" value="LPMO_auxiliary-like"/>
    <property type="match status" value="1"/>
</dbReference>
<feature type="compositionally biased region" description="Low complexity" evidence="11">
    <location>
        <begin position="379"/>
        <end position="393"/>
    </location>
</feature>
<evidence type="ECO:0000256" key="4">
    <source>
        <dbReference type="ARBA" id="ARBA00022692"/>
    </source>
</evidence>
<dbReference type="Proteomes" id="UP000054988">
    <property type="component" value="Unassembled WGS sequence"/>
</dbReference>
<dbReference type="GO" id="GO:0005886">
    <property type="term" value="C:plasma membrane"/>
    <property type="evidence" value="ECO:0007669"/>
    <property type="project" value="UniProtKB-SubCell"/>
</dbReference>
<dbReference type="GO" id="GO:0098552">
    <property type="term" value="C:side of membrane"/>
    <property type="evidence" value="ECO:0007669"/>
    <property type="project" value="UniProtKB-KW"/>
</dbReference>
<evidence type="ECO:0000256" key="3">
    <source>
        <dbReference type="ARBA" id="ARBA00022622"/>
    </source>
</evidence>
<organism evidence="13 14">
    <name type="scientific">Moniliophthora roreri</name>
    <name type="common">Frosty pod rot fungus</name>
    <name type="synonym">Monilia roreri</name>
    <dbReference type="NCBI Taxonomy" id="221103"/>
    <lineage>
        <taxon>Eukaryota</taxon>
        <taxon>Fungi</taxon>
        <taxon>Dikarya</taxon>
        <taxon>Basidiomycota</taxon>
        <taxon>Agaricomycotina</taxon>
        <taxon>Agaricomycetes</taxon>
        <taxon>Agaricomycetidae</taxon>
        <taxon>Agaricales</taxon>
        <taxon>Marasmiineae</taxon>
        <taxon>Marasmiaceae</taxon>
        <taxon>Moniliophthora</taxon>
    </lineage>
</organism>
<protein>
    <recommendedName>
        <fullName evidence="10">Copper transport protein</fullName>
    </recommendedName>
</protein>
<comment type="subcellular location">
    <subcellularLocation>
        <location evidence="1">Cell membrane</location>
        <topology evidence="1">Lipid-anchor</topology>
        <topology evidence="1">GPI-anchor</topology>
    </subcellularLocation>
    <subcellularLocation>
        <location evidence="10">Membrane</location>
        <topology evidence="10">Multi-pass membrane protein</topology>
    </subcellularLocation>
</comment>
<evidence type="ECO:0000256" key="8">
    <source>
        <dbReference type="ARBA" id="ARBA00023180"/>
    </source>
</evidence>
<feature type="transmembrane region" description="Helical" evidence="10">
    <location>
        <begin position="162"/>
        <end position="179"/>
    </location>
</feature>
<evidence type="ECO:0000256" key="11">
    <source>
        <dbReference type="SAM" id="MobiDB-lite"/>
    </source>
</evidence>
<feature type="compositionally biased region" description="Basic and acidic residues" evidence="11">
    <location>
        <begin position="87"/>
        <end position="105"/>
    </location>
</feature>
<feature type="transmembrane region" description="Helical" evidence="10">
    <location>
        <begin position="12"/>
        <end position="29"/>
    </location>
</feature>
<evidence type="ECO:0000256" key="5">
    <source>
        <dbReference type="ARBA" id="ARBA00022729"/>
    </source>
</evidence>
<dbReference type="EMBL" id="LATX01001501">
    <property type="protein sequence ID" value="KTB41242.1"/>
    <property type="molecule type" value="Genomic_DNA"/>
</dbReference>
<dbReference type="Pfam" id="PF20238">
    <property type="entry name" value="BIM1-like_dom"/>
    <property type="match status" value="1"/>
</dbReference>
<evidence type="ECO:0000313" key="14">
    <source>
        <dbReference type="Proteomes" id="UP000054988"/>
    </source>
</evidence>
<accession>A0A0W0FY86</accession>
<keyword evidence="10" id="KW-0186">Copper</keyword>
<feature type="transmembrane region" description="Helical" evidence="10">
    <location>
        <begin position="212"/>
        <end position="234"/>
    </location>
</feature>
<feature type="region of interest" description="Disordered" evidence="11">
    <location>
        <begin position="87"/>
        <end position="106"/>
    </location>
</feature>
<evidence type="ECO:0000256" key="1">
    <source>
        <dbReference type="ARBA" id="ARBA00004609"/>
    </source>
</evidence>
<keyword evidence="6 10" id="KW-1133">Transmembrane helix</keyword>
<dbReference type="eggNOG" id="ENOG502S92W">
    <property type="taxonomic scope" value="Eukaryota"/>
</dbReference>
<evidence type="ECO:0000256" key="6">
    <source>
        <dbReference type="ARBA" id="ARBA00022989"/>
    </source>
</evidence>
<evidence type="ECO:0000256" key="10">
    <source>
        <dbReference type="RuleBase" id="RU367022"/>
    </source>
</evidence>
<keyword evidence="2" id="KW-1003">Cell membrane</keyword>
<keyword evidence="10" id="KW-0187">Copper transport</keyword>
<keyword evidence="10" id="KW-0406">Ion transport</keyword>
<keyword evidence="5" id="KW-0732">Signal</keyword>
<proteinExistence type="inferred from homology"/>
<dbReference type="InterPro" id="IPR007274">
    <property type="entry name" value="Cop_transporter"/>
</dbReference>
<sequence length="424" mass="44965">MDHDMDGMDMGTSGGGVSMMSMMIPWLHIGGSNDTLLFKSWQPKSSGAIAGACISLFVICLLERWLSGFRAVLEAHWRQRVLSDSQAKNDKKESSAKPESEKCCDDSTEESVVPVKISQSVPATRTIAPFIPAHDISRGFLYAIQALLGYILMLAVMTFQVAYILSIILGLGIGEILFGRMGSFLPRCKSGSATQDNGASSTRSTRSTRTSLTMRFAAAALTFASFASVAQAHFRLLFPEPRGLFVADKEPEFCGGYTNAVSNRSEFPLTGGFFTIRSGHPSWTAGVLLSTVENPSNFGDFNVSGQQQFARYYSSEPNAGTFCIPLDLSQSGISGLQDGSNVTIQIVFTGGDGNLYQCADLTLRTTTNITSGQTCSNQTESGHNSGNGTTSGNAPSQTGAALSLQGPAFASLLLGLGGVVAALL</sequence>
<dbReference type="Pfam" id="PF04145">
    <property type="entry name" value="Ctr"/>
    <property type="match status" value="1"/>
</dbReference>
<feature type="region of interest" description="Disordered" evidence="11">
    <location>
        <begin position="373"/>
        <end position="398"/>
    </location>
</feature>
<keyword evidence="7 10" id="KW-0472">Membrane</keyword>
<evidence type="ECO:0000313" key="13">
    <source>
        <dbReference type="EMBL" id="KTB41242.1"/>
    </source>
</evidence>
<gene>
    <name evidence="13" type="ORF">WG66_6210</name>
</gene>
<dbReference type="AlphaFoldDB" id="A0A0W0FY86"/>
<keyword evidence="9" id="KW-0449">Lipoprotein</keyword>
<feature type="transmembrane region" description="Helical" evidence="10">
    <location>
        <begin position="49"/>
        <end position="66"/>
    </location>
</feature>